<dbReference type="Pfam" id="PF13350">
    <property type="entry name" value="Y_phosphatase3"/>
    <property type="match status" value="1"/>
</dbReference>
<organism evidence="2 3">
    <name type="scientific">Acidithiobacillus caldus (strain ATCC 51756 / DSM 8584 / KU)</name>
    <dbReference type="NCBI Taxonomy" id="637389"/>
    <lineage>
        <taxon>Bacteria</taxon>
        <taxon>Pseudomonadati</taxon>
        <taxon>Pseudomonadota</taxon>
        <taxon>Acidithiobacillia</taxon>
        <taxon>Acidithiobacillales</taxon>
        <taxon>Acidithiobacillaceae</taxon>
        <taxon>Acidithiobacillus</taxon>
    </lineage>
</organism>
<proteinExistence type="predicted"/>
<dbReference type="Gene3D" id="3.90.190.10">
    <property type="entry name" value="Protein tyrosine phosphatase superfamily"/>
    <property type="match status" value="1"/>
</dbReference>
<dbReference type="Proteomes" id="UP000005522">
    <property type="component" value="Chromosome"/>
</dbReference>
<dbReference type="AlphaFoldDB" id="A0A059ZXS6"/>
<dbReference type="GO" id="GO:0004721">
    <property type="term" value="F:phosphoprotein phosphatase activity"/>
    <property type="evidence" value="ECO:0007669"/>
    <property type="project" value="InterPro"/>
</dbReference>
<dbReference type="EMBL" id="CP005986">
    <property type="protein sequence ID" value="AIA56325.1"/>
    <property type="molecule type" value="Genomic_DNA"/>
</dbReference>
<evidence type="ECO:0000259" key="1">
    <source>
        <dbReference type="PROSITE" id="PS50056"/>
    </source>
</evidence>
<feature type="domain" description="Tyrosine specific protein phosphatases" evidence="1">
    <location>
        <begin position="109"/>
        <end position="160"/>
    </location>
</feature>
<sequence length="228" mass="27103">MPPPPPILLSAKERQQYRRHQFWNDHGVFRELLYVNFHEVGMGAYRSAQPAPYQLRRWHRRYGLRAVLNLRAPAAHEPQFQLEQEVCDALGMEHVLLHGIGSRDLPRREQFLEAIETLERLPRPFLMHCKSGADRAGFMSVLYSHLQLGQSLEEASAQLRIWPYGHIRHANTGILDWFFTVARRQALQDAHFDLRRWIAEDYDREAILASFRPWYRLDWLTDRLLRRE</sequence>
<dbReference type="InterPro" id="IPR029021">
    <property type="entry name" value="Prot-tyrosine_phosphatase-like"/>
</dbReference>
<dbReference type="eggNOG" id="COG2365">
    <property type="taxonomic scope" value="Bacteria"/>
</dbReference>
<evidence type="ECO:0000313" key="2">
    <source>
        <dbReference type="EMBL" id="AIA56325.1"/>
    </source>
</evidence>
<dbReference type="HOGENOM" id="CLU_086339_0_0_6"/>
<evidence type="ECO:0000313" key="3">
    <source>
        <dbReference type="Proteomes" id="UP000005522"/>
    </source>
</evidence>
<name>A0A059ZXS6_ACICK</name>
<reference evidence="2 3" key="1">
    <citation type="journal article" date="2009" name="J. Bacteriol.">
        <title>Draft genome sequence of the extremely acidophilic bacterium Acidithiobacillus caldus ATCC 51756 reveals metabolic versatility in the genus Acidithiobacillus.</title>
        <authorList>
            <person name="Valdes J."/>
            <person name="Quatrini R."/>
            <person name="Hallberg K."/>
            <person name="Dopson M."/>
            <person name="Valenzuela P.D."/>
            <person name="Holmes D.S."/>
        </authorList>
    </citation>
    <scope>NUCLEOTIDE SEQUENCE [LARGE SCALE GENOMIC DNA]</scope>
    <source>
        <strain evidence="3">ATCC 51756 / DSM 8584 / KU</strain>
    </source>
</reference>
<gene>
    <name evidence="2" type="ORF">Acaty_c2481</name>
</gene>
<dbReference type="SUPFAM" id="SSF52799">
    <property type="entry name" value="(Phosphotyrosine protein) phosphatases II"/>
    <property type="match status" value="1"/>
</dbReference>
<protein>
    <recommendedName>
        <fullName evidence="1">Tyrosine specific protein phosphatases domain-containing protein</fullName>
    </recommendedName>
</protein>
<dbReference type="InterPro" id="IPR026893">
    <property type="entry name" value="Tyr/Ser_Pase_IphP-type"/>
</dbReference>
<dbReference type="PROSITE" id="PS50056">
    <property type="entry name" value="TYR_PHOSPHATASE_2"/>
    <property type="match status" value="1"/>
</dbReference>
<dbReference type="KEGG" id="acz:Acaty_c2481"/>
<dbReference type="InterPro" id="IPR000387">
    <property type="entry name" value="Tyr_Pase_dom"/>
</dbReference>
<dbReference type="RefSeq" id="WP_004869083.1">
    <property type="nucleotide sequence ID" value="NZ_CP005986.1"/>
</dbReference>
<accession>A0A059ZXS6</accession>